<dbReference type="GO" id="GO:0000166">
    <property type="term" value="F:nucleotide binding"/>
    <property type="evidence" value="ECO:0007669"/>
    <property type="project" value="UniProtKB-KW"/>
</dbReference>
<dbReference type="HOGENOM" id="CLU_025763_1_2_5"/>
<evidence type="ECO:0000313" key="9">
    <source>
        <dbReference type="EMBL" id="ACG78843.1"/>
    </source>
</evidence>
<dbReference type="InterPro" id="IPR036291">
    <property type="entry name" value="NAD(P)-bd_dom_sf"/>
</dbReference>
<dbReference type="SMART" id="SM00839">
    <property type="entry name" value="ELFV_dehydrog"/>
    <property type="match status" value="1"/>
</dbReference>
<dbReference type="PRINTS" id="PR00082">
    <property type="entry name" value="GLFDHDRGNASE"/>
</dbReference>
<dbReference type="GO" id="GO:0006538">
    <property type="term" value="P:L-glutamate catabolic process"/>
    <property type="evidence" value="ECO:0007669"/>
    <property type="project" value="TreeGrafter"/>
</dbReference>
<dbReference type="Gene3D" id="3.40.50.720">
    <property type="entry name" value="NAD(P)-binding Rossmann-like Domain"/>
    <property type="match status" value="1"/>
</dbReference>
<evidence type="ECO:0000259" key="8">
    <source>
        <dbReference type="SMART" id="SM00839"/>
    </source>
</evidence>
<evidence type="ECO:0000256" key="5">
    <source>
        <dbReference type="PIRSR" id="PIRSR000185-2"/>
    </source>
</evidence>
<feature type="binding site" evidence="5">
    <location>
        <position position="74"/>
    </location>
    <ligand>
        <name>substrate</name>
    </ligand>
</feature>
<dbReference type="GO" id="GO:0004352">
    <property type="term" value="F:glutamate dehydrogenase (NAD+) activity"/>
    <property type="evidence" value="ECO:0007669"/>
    <property type="project" value="TreeGrafter"/>
</dbReference>
<dbReference type="Pfam" id="PF02812">
    <property type="entry name" value="ELFV_dehydrog_N"/>
    <property type="match status" value="1"/>
</dbReference>
<dbReference type="InterPro" id="IPR046346">
    <property type="entry name" value="Aminoacid_DH-like_N_sf"/>
</dbReference>
<feature type="binding site" evidence="5">
    <location>
        <position position="98"/>
    </location>
    <ligand>
        <name>substrate</name>
    </ligand>
</feature>
<evidence type="ECO:0000256" key="1">
    <source>
        <dbReference type="ARBA" id="ARBA00006382"/>
    </source>
</evidence>
<evidence type="ECO:0000313" key="10">
    <source>
        <dbReference type="Proteomes" id="UP000001868"/>
    </source>
</evidence>
<evidence type="ECO:0000256" key="6">
    <source>
        <dbReference type="PIRSR" id="PIRSR000185-3"/>
    </source>
</evidence>
<dbReference type="InterPro" id="IPR006095">
    <property type="entry name" value="Glu/Leu/Phe/Val/Trp_DH"/>
</dbReference>
<dbReference type="SUPFAM" id="SSF53223">
    <property type="entry name" value="Aminoacid dehydrogenase-like, N-terminal domain"/>
    <property type="match status" value="1"/>
</dbReference>
<dbReference type="CDD" id="cd01076">
    <property type="entry name" value="NAD_bind_1_Glu_DH"/>
    <property type="match status" value="1"/>
</dbReference>
<keyword evidence="10" id="KW-1185">Reference proteome</keyword>
<dbReference type="AlphaFoldDB" id="B4RGD7"/>
<dbReference type="OrthoDB" id="9803297at2"/>
<dbReference type="eggNOG" id="COG0334">
    <property type="taxonomic scope" value="Bacteria"/>
</dbReference>
<dbReference type="PANTHER" id="PTHR11606">
    <property type="entry name" value="GLUTAMATE DEHYDROGENASE"/>
    <property type="match status" value="1"/>
</dbReference>
<accession>B4RGD7</accession>
<sequence length="423" mass="45856">MQAQGLYAGPVFDMARSQFEQVADHLGIASDERPRLLYPKRAISVSVPIHRDDGRTEVFQGFRVQHHLTRGPGKGGTRFAPQLEMGEVAALAVWMSWKCALADLPFGGAKGGVNCDPRALSRRELEAVSRRYMQEMIPFVGPKTDVMAPDVGTDETVMGWFVDTYSMHQGFTANEVVTGKPVGLGGTAGRRAATGRGVALTIGEAMKVIGLPPVGATAIVQGFGNVGSVTAEILSEEMGLRVLGVSDHSAAYFHPDGLPVAELIQHVKRHGALTGWSNELLTDPRELLTRPCDVLVPAAVERVIDADIARRLQCRILAEGANGPTTPEADVVLDQRRGEVFVIPDILCNSGGVIVSYFEWVQGLQRLFWSEDEVNDSLARQMFKAFANVVSRAQRDGISHRMAATAIGVEHVLLSKLQRGLFP</sequence>
<dbReference type="Gene3D" id="3.40.50.10860">
    <property type="entry name" value="Leucine Dehydrogenase, chain A, domain 1"/>
    <property type="match status" value="1"/>
</dbReference>
<evidence type="ECO:0000256" key="7">
    <source>
        <dbReference type="RuleBase" id="RU004417"/>
    </source>
</evidence>
<feature type="binding site" evidence="5">
    <location>
        <position position="194"/>
    </location>
    <ligand>
        <name>NAD(+)</name>
        <dbReference type="ChEBI" id="CHEBI:57540"/>
    </ligand>
</feature>
<evidence type="ECO:0000256" key="2">
    <source>
        <dbReference type="ARBA" id="ARBA00023002"/>
    </source>
</evidence>
<proteinExistence type="inferred from homology"/>
<dbReference type="Proteomes" id="UP000001868">
    <property type="component" value="Chromosome"/>
</dbReference>
<comment type="similarity">
    <text evidence="1 3 7">Belongs to the Glu/Leu/Phe/Val dehydrogenases family.</text>
</comment>
<dbReference type="PANTHER" id="PTHR11606:SF13">
    <property type="entry name" value="GLUTAMATE DEHYDROGENASE 1, MITOCHONDRIAL"/>
    <property type="match status" value="1"/>
</dbReference>
<evidence type="ECO:0000256" key="3">
    <source>
        <dbReference type="PIRNR" id="PIRNR000185"/>
    </source>
</evidence>
<keyword evidence="2 3" id="KW-0560">Oxidoreductase</keyword>
<dbReference type="InterPro" id="IPR033922">
    <property type="entry name" value="NAD_bind_Glu_DH"/>
</dbReference>
<gene>
    <name evidence="9" type="ordered locus">PHZ_c2434</name>
</gene>
<dbReference type="Pfam" id="PF00208">
    <property type="entry name" value="ELFV_dehydrog"/>
    <property type="match status" value="1"/>
</dbReference>
<dbReference type="PROSITE" id="PS00074">
    <property type="entry name" value="GLFV_DEHYDROGENASE"/>
    <property type="match status" value="1"/>
</dbReference>
<name>B4RGD7_PHEZH</name>
<keyword evidence="5" id="KW-0547">Nucleotide-binding</keyword>
<dbReference type="PIRSF" id="PIRSF000185">
    <property type="entry name" value="Glu_DH"/>
    <property type="match status" value="1"/>
</dbReference>
<dbReference type="InterPro" id="IPR006096">
    <property type="entry name" value="Glu/Leu/Phe/Val/Trp_DH_C"/>
</dbReference>
<dbReference type="SUPFAM" id="SSF51735">
    <property type="entry name" value="NAD(P)-binding Rossmann-fold domains"/>
    <property type="match status" value="1"/>
</dbReference>
<organism evidence="9 10">
    <name type="scientific">Phenylobacterium zucineum (strain HLK1)</name>
    <dbReference type="NCBI Taxonomy" id="450851"/>
    <lineage>
        <taxon>Bacteria</taxon>
        <taxon>Pseudomonadati</taxon>
        <taxon>Pseudomonadota</taxon>
        <taxon>Alphaproteobacteria</taxon>
        <taxon>Caulobacterales</taxon>
        <taxon>Caulobacteraceae</taxon>
        <taxon>Phenylobacterium</taxon>
    </lineage>
</organism>
<evidence type="ECO:0000256" key="4">
    <source>
        <dbReference type="PIRSR" id="PIRSR000185-1"/>
    </source>
</evidence>
<keyword evidence="5" id="KW-0520">NAD</keyword>
<dbReference type="STRING" id="450851.PHZ_c2434"/>
<dbReference type="InterPro" id="IPR014362">
    <property type="entry name" value="Glu_DH"/>
</dbReference>
<dbReference type="RefSeq" id="WP_012522981.1">
    <property type="nucleotide sequence ID" value="NC_011144.1"/>
</dbReference>
<feature type="site" description="Important for catalysis" evidence="6">
    <location>
        <position position="150"/>
    </location>
</feature>
<dbReference type="EMBL" id="CP000747">
    <property type="protein sequence ID" value="ACG78843.1"/>
    <property type="molecule type" value="Genomic_DNA"/>
</dbReference>
<dbReference type="InterPro" id="IPR006097">
    <property type="entry name" value="Glu/Leu/Phe/Val/Trp_DH_dimer"/>
</dbReference>
<dbReference type="InterPro" id="IPR033524">
    <property type="entry name" value="Glu/Leu/Phe/Val_DH_AS"/>
</dbReference>
<feature type="domain" description="Glutamate/phenylalanine/leucine/valine/L-tryptophan dehydrogenase C-terminal" evidence="8">
    <location>
        <begin position="187"/>
        <end position="420"/>
    </location>
</feature>
<protein>
    <recommendedName>
        <fullName evidence="3">Glutamate dehydrogenase</fullName>
    </recommendedName>
</protein>
<dbReference type="KEGG" id="pzu:PHZ_c2434"/>
<reference evidence="9 10" key="1">
    <citation type="journal article" date="2008" name="BMC Genomics">
        <title>Complete genome of Phenylobacterium zucineum - a novel facultative intracellular bacterium isolated from human erythroleukemia cell line K562.</title>
        <authorList>
            <person name="Luo Y."/>
            <person name="Xu X."/>
            <person name="Ding Z."/>
            <person name="Liu Z."/>
            <person name="Zhang B."/>
            <person name="Yan Z."/>
            <person name="Sun J."/>
            <person name="Hu S."/>
            <person name="Hu X."/>
        </authorList>
    </citation>
    <scope>NUCLEOTIDE SEQUENCE [LARGE SCALE GENOMIC DNA]</scope>
    <source>
        <strain evidence="9 10">HLK1</strain>
    </source>
</reference>
<feature type="active site" description="Proton donor" evidence="4">
    <location>
        <position position="110"/>
    </location>
</feature>
<feature type="binding site" evidence="5">
    <location>
        <position position="356"/>
    </location>
    <ligand>
        <name>substrate</name>
    </ligand>
</feature>
<feature type="binding site" evidence="5">
    <location>
        <position position="225"/>
    </location>
    <ligand>
        <name>NAD(+)</name>
        <dbReference type="ChEBI" id="CHEBI:57540"/>
    </ligand>
</feature>